<feature type="chain" id="PRO_5031156074" description="Lcl C-terminal domain-containing protein" evidence="1">
    <location>
        <begin position="21"/>
        <end position="160"/>
    </location>
</feature>
<protein>
    <recommendedName>
        <fullName evidence="2">Lcl C-terminal domain-containing protein</fullName>
    </recommendedName>
</protein>
<dbReference type="InterPro" id="IPR011460">
    <property type="entry name" value="Lcl_C"/>
</dbReference>
<dbReference type="AlphaFoldDB" id="A0A7X0PDC4"/>
<dbReference type="Pfam" id="PF07603">
    <property type="entry name" value="Lcl_C"/>
    <property type="match status" value="1"/>
</dbReference>
<feature type="signal peptide" evidence="1">
    <location>
        <begin position="1"/>
        <end position="20"/>
    </location>
</feature>
<reference evidence="3 4" key="1">
    <citation type="submission" date="2020-08" db="EMBL/GenBank/DDBJ databases">
        <title>Functional genomics of gut bacteria from endangered species of beetles.</title>
        <authorList>
            <person name="Carlos-Shanley C."/>
        </authorList>
    </citation>
    <scope>NUCLEOTIDE SEQUENCE [LARGE SCALE GENOMIC DNA]</scope>
    <source>
        <strain evidence="3 4">S00198</strain>
    </source>
</reference>
<keyword evidence="4" id="KW-1185">Reference proteome</keyword>
<keyword evidence="1" id="KW-0732">Signal</keyword>
<comment type="caution">
    <text evidence="3">The sequence shown here is derived from an EMBL/GenBank/DDBJ whole genome shotgun (WGS) entry which is preliminary data.</text>
</comment>
<evidence type="ECO:0000313" key="3">
    <source>
        <dbReference type="EMBL" id="MBB6559736.1"/>
    </source>
</evidence>
<dbReference type="EMBL" id="JACHLK010000004">
    <property type="protein sequence ID" value="MBB6559736.1"/>
    <property type="molecule type" value="Genomic_DNA"/>
</dbReference>
<feature type="domain" description="Lcl C-terminal" evidence="2">
    <location>
        <begin position="41"/>
        <end position="159"/>
    </location>
</feature>
<accession>A0A7X0PDC4</accession>
<dbReference type="RefSeq" id="WP_184857158.1">
    <property type="nucleotide sequence ID" value="NZ_JACHLK010000004.1"/>
</dbReference>
<sequence>MARRKRFAIAWLALGLCALGGYLGSAQQTPSRFSVRAGGQEVHDRSTGLTWRRCAEGMAWTGVGCTGEPRAFTQIEAATHAAQQAGWRLPTVGELHTLVDEARRDPAIDSQAFPDTPPTWFWSASQANSRITHAWLVHFGEGRANMALRLNHLPARLVRR</sequence>
<organism evidence="3 4">
    <name type="scientific">Acidovorax soli</name>
    <dbReference type="NCBI Taxonomy" id="592050"/>
    <lineage>
        <taxon>Bacteria</taxon>
        <taxon>Pseudomonadati</taxon>
        <taxon>Pseudomonadota</taxon>
        <taxon>Betaproteobacteria</taxon>
        <taxon>Burkholderiales</taxon>
        <taxon>Comamonadaceae</taxon>
        <taxon>Acidovorax</taxon>
    </lineage>
</organism>
<name>A0A7X0PDC4_9BURK</name>
<dbReference type="PANTHER" id="PTHR35812">
    <property type="entry name" value="LIPOPROTEIN"/>
    <property type="match status" value="1"/>
</dbReference>
<evidence type="ECO:0000313" key="4">
    <source>
        <dbReference type="Proteomes" id="UP000575083"/>
    </source>
</evidence>
<dbReference type="Proteomes" id="UP000575083">
    <property type="component" value="Unassembled WGS sequence"/>
</dbReference>
<evidence type="ECO:0000259" key="2">
    <source>
        <dbReference type="Pfam" id="PF07603"/>
    </source>
</evidence>
<evidence type="ECO:0000256" key="1">
    <source>
        <dbReference type="SAM" id="SignalP"/>
    </source>
</evidence>
<dbReference type="PANTHER" id="PTHR35812:SF1">
    <property type="entry name" value="LIPOPROTEIN"/>
    <property type="match status" value="1"/>
</dbReference>
<proteinExistence type="predicted"/>
<gene>
    <name evidence="3" type="ORF">HNP48_002408</name>
</gene>